<feature type="coiled-coil region" evidence="1">
    <location>
        <begin position="32"/>
        <end position="88"/>
    </location>
</feature>
<name>A0A6V7XXZ4_MELEN</name>
<dbReference type="AlphaFoldDB" id="A0A6V7XXZ4"/>
<evidence type="ECO:0000313" key="3">
    <source>
        <dbReference type="Proteomes" id="UP000580250"/>
    </source>
</evidence>
<dbReference type="Proteomes" id="UP000580250">
    <property type="component" value="Unassembled WGS sequence"/>
</dbReference>
<organism evidence="2 3">
    <name type="scientific">Meloidogyne enterolobii</name>
    <name type="common">Root-knot nematode worm</name>
    <name type="synonym">Meloidogyne mayaguensis</name>
    <dbReference type="NCBI Taxonomy" id="390850"/>
    <lineage>
        <taxon>Eukaryota</taxon>
        <taxon>Metazoa</taxon>
        <taxon>Ecdysozoa</taxon>
        <taxon>Nematoda</taxon>
        <taxon>Chromadorea</taxon>
        <taxon>Rhabditida</taxon>
        <taxon>Tylenchina</taxon>
        <taxon>Tylenchomorpha</taxon>
        <taxon>Tylenchoidea</taxon>
        <taxon>Meloidogynidae</taxon>
        <taxon>Meloidogyninae</taxon>
        <taxon>Meloidogyne</taxon>
    </lineage>
</organism>
<dbReference type="InterPro" id="IPR043136">
    <property type="entry name" value="B30.2/SPRY_sf"/>
</dbReference>
<evidence type="ECO:0000256" key="1">
    <source>
        <dbReference type="SAM" id="Coils"/>
    </source>
</evidence>
<proteinExistence type="predicted"/>
<reference evidence="2 3" key="1">
    <citation type="submission" date="2020-08" db="EMBL/GenBank/DDBJ databases">
        <authorList>
            <person name="Koutsovoulos G."/>
            <person name="Danchin GJ E."/>
        </authorList>
    </citation>
    <scope>NUCLEOTIDE SEQUENCE [LARGE SCALE GENOMIC DNA]</scope>
</reference>
<protein>
    <submittedName>
        <fullName evidence="2">Uncharacterized protein</fullName>
    </submittedName>
</protein>
<dbReference type="EMBL" id="CAJEWN010002549">
    <property type="protein sequence ID" value="CAD2204229.1"/>
    <property type="molecule type" value="Genomic_DNA"/>
</dbReference>
<gene>
    <name evidence="2" type="ORF">MENT_LOCUS57959</name>
</gene>
<keyword evidence="1" id="KW-0175">Coiled coil</keyword>
<accession>A0A6V7XXZ4</accession>
<dbReference type="OrthoDB" id="5908216at2759"/>
<evidence type="ECO:0000313" key="2">
    <source>
        <dbReference type="EMBL" id="CAD2204229.1"/>
    </source>
</evidence>
<comment type="caution">
    <text evidence="2">The sequence shown here is derived from an EMBL/GenBank/DDBJ whole genome shotgun (WGS) entry which is preliminary data.</text>
</comment>
<sequence length="402" mass="46255">MKEDISSDSDYELIQSNTNLRQGNENENKDVLPENQINVEELKQTLQQMIDELKIENSKQNSVLKEIIEQKDEKIICLENKIKQMEESTDKNVGKLTEELEQINLNNKQLCFVQLANKWKEIKEKSNEAPWFTEDCCEAKCINTENPVGNCVKGNGFVNLIDDENITYIEPKNDERYGYPLGHDKSATIYAENSFEKAKNSSNYSLFYFEVKYISKSNEERINHRSIHVGLENSSKSYASLNFGVYGGKQIHFKVQDRKGQTGHLYLQNILWNNNDILGCGIVYPPSNTNDFTYIFFTHNGKQIGSPILLNENCDGYKPFIQLQSCSVETNFGKDLKANPFVYDLSKHIFHKYSDYEKDLNELIEMFPLIAKEGIEQILMAKGGIKKIVSENLDAIFLKILN</sequence>
<dbReference type="Gene3D" id="2.60.120.920">
    <property type="match status" value="1"/>
</dbReference>